<evidence type="ECO:0008006" key="5">
    <source>
        <dbReference type="Google" id="ProtNLM"/>
    </source>
</evidence>
<name>A0ABZ2BE42_9HYPH</name>
<evidence type="ECO:0000256" key="2">
    <source>
        <dbReference type="SAM" id="Phobius"/>
    </source>
</evidence>
<feature type="transmembrane region" description="Helical" evidence="2">
    <location>
        <begin position="31"/>
        <end position="50"/>
    </location>
</feature>
<feature type="compositionally biased region" description="Polar residues" evidence="1">
    <location>
        <begin position="83"/>
        <end position="97"/>
    </location>
</feature>
<reference evidence="3" key="1">
    <citation type="submission" date="2023-08" db="EMBL/GenBank/DDBJ databases">
        <title>Complete genome sequence of Sinorhizobium chiapanecum ITTG S70 isolated from Acaciella angustissima nodules in Chiapas-Mexico.</title>
        <authorList>
            <person name="Rincon-Rosales R."/>
            <person name="Rogel M.A."/>
            <person name="Rincon-Medina C.I."/>
            <person name="Guerrero G."/>
            <person name="Manzano-Gomez L.A."/>
            <person name="Lopez-Lopez A."/>
            <person name="Rincon Molina F.A."/>
            <person name="Martinez-Romero E."/>
        </authorList>
    </citation>
    <scope>NUCLEOTIDE SEQUENCE</scope>
    <source>
        <strain evidence="3">ITTG S70</strain>
    </source>
</reference>
<dbReference type="EMBL" id="CP133148">
    <property type="protein sequence ID" value="WVT05688.1"/>
    <property type="molecule type" value="Genomic_DNA"/>
</dbReference>
<feature type="transmembrane region" description="Helical" evidence="2">
    <location>
        <begin position="56"/>
        <end position="75"/>
    </location>
</feature>
<evidence type="ECO:0000256" key="1">
    <source>
        <dbReference type="SAM" id="MobiDB-lite"/>
    </source>
</evidence>
<sequence length="121" mass="12705">MDTPHSTDAYSRAPSLPFADRLPPWQRGRRGLIMLGALVLGLGAVLNWSWLTAAGAAPLLLSIAACVAMCALGLCMNRMMGSPNSASSTVPPESDATTGALDMPRSCCSSRQCDETTAVHR</sequence>
<feature type="region of interest" description="Disordered" evidence="1">
    <location>
        <begin position="83"/>
        <end position="103"/>
    </location>
</feature>
<dbReference type="RefSeq" id="WP_331374763.1">
    <property type="nucleotide sequence ID" value="NZ_CP133148.1"/>
</dbReference>
<keyword evidence="2" id="KW-1133">Transmembrane helix</keyword>
<gene>
    <name evidence="3" type="ORF">RB548_09955</name>
</gene>
<dbReference type="Proteomes" id="UP001432360">
    <property type="component" value="Chromosome"/>
</dbReference>
<keyword evidence="2" id="KW-0472">Membrane</keyword>
<accession>A0ABZ2BE42</accession>
<proteinExistence type="predicted"/>
<organism evidence="3 4">
    <name type="scientific">Sinorhizobium chiapasense</name>
    <dbReference type="NCBI Taxonomy" id="501572"/>
    <lineage>
        <taxon>Bacteria</taxon>
        <taxon>Pseudomonadati</taxon>
        <taxon>Pseudomonadota</taxon>
        <taxon>Alphaproteobacteria</taxon>
        <taxon>Hyphomicrobiales</taxon>
        <taxon>Rhizobiaceae</taxon>
        <taxon>Sinorhizobium/Ensifer group</taxon>
        <taxon>Sinorhizobium</taxon>
    </lineage>
</organism>
<evidence type="ECO:0000313" key="3">
    <source>
        <dbReference type="EMBL" id="WVT05688.1"/>
    </source>
</evidence>
<keyword evidence="4" id="KW-1185">Reference proteome</keyword>
<keyword evidence="2" id="KW-0812">Transmembrane</keyword>
<protein>
    <recommendedName>
        <fullName evidence="5">Transmembrane protein</fullName>
    </recommendedName>
</protein>
<evidence type="ECO:0000313" key="4">
    <source>
        <dbReference type="Proteomes" id="UP001432360"/>
    </source>
</evidence>